<dbReference type="AlphaFoldDB" id="A0ABD4KE36"/>
<reference evidence="1 2" key="1">
    <citation type="submission" date="2020-11" db="EMBL/GenBank/DDBJ databases">
        <title>Identification of Lelliottia nimipressuralis from Wound Infection by Whole Genome-Based Bacterial Identification.</title>
        <authorList>
            <person name="Navarathna D.H."/>
            <person name="Choi H."/>
            <person name="Jinadatha C."/>
            <person name="Chatterjee P."/>
            <person name="Hwang M."/>
        </authorList>
    </citation>
    <scope>NUCLEOTIDE SEQUENCE [LARGE SCALE GENOMIC DNA]</scope>
    <source>
        <strain evidence="1 2">DN2020</strain>
    </source>
</reference>
<gene>
    <name evidence="1" type="ORF">ISP11_14750</name>
</gene>
<accession>A0ABD4KE36</accession>
<dbReference type="PANTHER" id="PTHR34413:SF1">
    <property type="entry name" value="CYTOPLASMIC PROTEIN"/>
    <property type="match status" value="1"/>
</dbReference>
<name>A0ABD4KE36_9ENTR</name>
<dbReference type="InterPro" id="IPR003458">
    <property type="entry name" value="Phage_T4_Gp38_tail_assem"/>
</dbReference>
<evidence type="ECO:0000313" key="2">
    <source>
        <dbReference type="Proteomes" id="UP000628560"/>
    </source>
</evidence>
<comment type="caution">
    <text evidence="1">The sequence shown here is derived from an EMBL/GenBank/DDBJ whole genome shotgun (WGS) entry which is preliminary data.</text>
</comment>
<sequence length="143" mass="16098">MTIEYVWSPATSGFYPWSEKERLVATGQWPEDGVDVTGEEYKNLFPVPPGKYIDTVDGHPGWVSMPPPTQEEIVAQAVIEKQNRIDAANDYMNGKQWPGKAAMGRLKDDEKAQYNAWIDYLEAVEAIDTSTAPEIEWPIPPEV</sequence>
<dbReference type="Pfam" id="PF02413">
    <property type="entry name" value="Caudo_TAP"/>
    <property type="match status" value="1"/>
</dbReference>
<dbReference type="Proteomes" id="UP000628560">
    <property type="component" value="Unassembled WGS sequence"/>
</dbReference>
<proteinExistence type="predicted"/>
<dbReference type="InterPro" id="IPR051220">
    <property type="entry name" value="TFA_Chaperone"/>
</dbReference>
<dbReference type="EMBL" id="JADIXP010000008">
    <property type="protein sequence ID" value="MBF4179127.1"/>
    <property type="molecule type" value="Genomic_DNA"/>
</dbReference>
<protein>
    <submittedName>
        <fullName evidence="1">Tail fiber assembly protein</fullName>
    </submittedName>
</protein>
<evidence type="ECO:0000313" key="1">
    <source>
        <dbReference type="EMBL" id="MBF4179127.1"/>
    </source>
</evidence>
<dbReference type="PANTHER" id="PTHR34413">
    <property type="entry name" value="PROPHAGE TAIL FIBER ASSEMBLY PROTEIN HOMOLOG TFAE-RELATED-RELATED"/>
    <property type="match status" value="1"/>
</dbReference>
<organism evidence="1 2">
    <name type="scientific">Lelliottia nimipressuralis</name>
    <dbReference type="NCBI Taxonomy" id="69220"/>
    <lineage>
        <taxon>Bacteria</taxon>
        <taxon>Pseudomonadati</taxon>
        <taxon>Pseudomonadota</taxon>
        <taxon>Gammaproteobacteria</taxon>
        <taxon>Enterobacterales</taxon>
        <taxon>Enterobacteriaceae</taxon>
        <taxon>Lelliottia</taxon>
    </lineage>
</organism>